<protein>
    <submittedName>
        <fullName evidence="1">Uncharacterized protein</fullName>
    </submittedName>
</protein>
<dbReference type="GeneID" id="78462071"/>
<dbReference type="Proteomes" id="UP000308196">
    <property type="component" value="Chromosome"/>
</dbReference>
<dbReference type="RefSeq" id="WP_028069239.1">
    <property type="nucleotide sequence ID" value="NZ_JBPFQZ010000010.1"/>
</dbReference>
<evidence type="ECO:0000313" key="2">
    <source>
        <dbReference type="Proteomes" id="UP000308196"/>
    </source>
</evidence>
<proteinExistence type="predicted"/>
<dbReference type="InterPro" id="IPR041025">
    <property type="entry name" value="HNH_repeat"/>
</dbReference>
<accession>A0A4U9UL07</accession>
<evidence type="ECO:0000313" key="1">
    <source>
        <dbReference type="EMBL" id="VTR34245.1"/>
    </source>
</evidence>
<reference evidence="1 2" key="1">
    <citation type="submission" date="2019-05" db="EMBL/GenBank/DDBJ databases">
        <authorList>
            <consortium name="Pathogen Informatics"/>
        </authorList>
    </citation>
    <scope>NUCLEOTIDE SEQUENCE [LARGE SCALE GENOMIC DNA]</scope>
    <source>
        <strain evidence="1 2">NCTC11429</strain>
    </source>
</reference>
<sequence length="385" mass="45056">MQEEIIKHAFSKVNEFYKKHNRTPVRREMEDVNTIARRYFGTWNQFITAAGLTPNSRTKAEISAELIGMVKDFYDANGRIPMRREFTPRIGTIVSYFGTWNKFIAAAGFDPNDRRIPSKGRLKNSLVKFYLKHRRSPSIADCVKSNGLYNFRSYFAHFEVNTWADVLEYAGLSSYFRITTMTESEAREKVVKLIKKHRIKHYKDYARLKPDNYPSVWYLKKKFGWNNLCYLAGTKIPVTKFSIQDHYLSLAKSLGRAPTTKELEAKMKISSGGMKWKTGLPLNKFLQSIGQQPIHKTPERCKLSKKQLAELYRTQSIAHGYENGMPRSRLLELTGYSREIYEKRFFSMNGLRLVCGFKLNRLGSKQYTEEQLREILKKPKYIRQR</sequence>
<name>A0A4U9UL07_9SPHI</name>
<dbReference type="STRING" id="1123265.GCA_000686625_01737"/>
<dbReference type="KEGG" id="stha:NCTC11429_01300"/>
<dbReference type="AlphaFoldDB" id="A0A4U9UL07"/>
<dbReference type="EMBL" id="LR590484">
    <property type="protein sequence ID" value="VTR34245.1"/>
    <property type="molecule type" value="Genomic_DNA"/>
</dbReference>
<gene>
    <name evidence="1" type="ORF">NCTC11429_01300</name>
</gene>
<dbReference type="Pfam" id="PF18780">
    <property type="entry name" value="HNH_repeat"/>
    <property type="match status" value="2"/>
</dbReference>
<organism evidence="1 2">
    <name type="scientific">Sphingobacterium thalpophilum</name>
    <dbReference type="NCBI Taxonomy" id="259"/>
    <lineage>
        <taxon>Bacteria</taxon>
        <taxon>Pseudomonadati</taxon>
        <taxon>Bacteroidota</taxon>
        <taxon>Sphingobacteriia</taxon>
        <taxon>Sphingobacteriales</taxon>
        <taxon>Sphingobacteriaceae</taxon>
        <taxon>Sphingobacterium</taxon>
    </lineage>
</organism>